<dbReference type="AlphaFoldDB" id="A0A9D2FYP6"/>
<dbReference type="EMBL" id="DXBE01000026">
    <property type="protein sequence ID" value="HIZ68875.1"/>
    <property type="molecule type" value="Genomic_DNA"/>
</dbReference>
<name>A0A9D2FYP6_9BACT</name>
<organism evidence="1 2">
    <name type="scientific">Candidatus Prevotella avicola</name>
    <dbReference type="NCBI Taxonomy" id="2838738"/>
    <lineage>
        <taxon>Bacteria</taxon>
        <taxon>Pseudomonadati</taxon>
        <taxon>Bacteroidota</taxon>
        <taxon>Bacteroidia</taxon>
        <taxon>Bacteroidales</taxon>
        <taxon>Prevotellaceae</taxon>
        <taxon>Prevotella</taxon>
    </lineage>
</organism>
<gene>
    <name evidence="1" type="ORF">H9966_03185</name>
</gene>
<dbReference type="Proteomes" id="UP000824055">
    <property type="component" value="Unassembled WGS sequence"/>
</dbReference>
<sequence length="395" mass="45024">MKGENNQEDSIILPLGGREMLRALRGMEITVFLTVMARLTPLAAEFIRRRGGQAVDLRGRLGEDGKYSLAIPMRDFGVSCNHYARLREALRNICDIMGEDTLGNMMDVDYGKHGKDRVAVVRVSETGLHLLLDAKRGYVELPSGMLKSVPEPWLLKLYLELYPWCHLLYRQFPLHEFAEWIFPHCEEQGKHNLSRFKGRLRNGLVKLCACLPAGNRLRGVTFNCVRAFGQEEIVEFRFKKNEETLSGEKDYEEEAFRRDMRVAREKLTRTMRLTPPQADKLLARLDREGMPLFMITLSDVCKRICSGKVYNPTGYALRCMTGCLRLIEKRGKEVPQNASEDGILPKTVSTLPKSVSTLPKIDIDTSQECIDTSQECVDTSQKRTNTSRKCIEKVT</sequence>
<reference evidence="1" key="1">
    <citation type="journal article" date="2021" name="PeerJ">
        <title>Extensive microbial diversity within the chicken gut microbiome revealed by metagenomics and culture.</title>
        <authorList>
            <person name="Gilroy R."/>
            <person name="Ravi A."/>
            <person name="Getino M."/>
            <person name="Pursley I."/>
            <person name="Horton D.L."/>
            <person name="Alikhan N.F."/>
            <person name="Baker D."/>
            <person name="Gharbi K."/>
            <person name="Hall N."/>
            <person name="Watson M."/>
            <person name="Adriaenssens E.M."/>
            <person name="Foster-Nyarko E."/>
            <person name="Jarju S."/>
            <person name="Secka A."/>
            <person name="Antonio M."/>
            <person name="Oren A."/>
            <person name="Chaudhuri R.R."/>
            <person name="La Ragione R."/>
            <person name="Hildebrand F."/>
            <person name="Pallen M.J."/>
        </authorList>
    </citation>
    <scope>NUCLEOTIDE SEQUENCE</scope>
    <source>
        <strain evidence="1">ChiHecec3B27-8219</strain>
    </source>
</reference>
<proteinExistence type="predicted"/>
<reference evidence="1" key="2">
    <citation type="submission" date="2021-04" db="EMBL/GenBank/DDBJ databases">
        <authorList>
            <person name="Gilroy R."/>
        </authorList>
    </citation>
    <scope>NUCLEOTIDE SEQUENCE</scope>
    <source>
        <strain evidence="1">ChiHecec3B27-8219</strain>
    </source>
</reference>
<comment type="caution">
    <text evidence="1">The sequence shown here is derived from an EMBL/GenBank/DDBJ whole genome shotgun (WGS) entry which is preliminary data.</text>
</comment>
<evidence type="ECO:0008006" key="3">
    <source>
        <dbReference type="Google" id="ProtNLM"/>
    </source>
</evidence>
<evidence type="ECO:0000313" key="2">
    <source>
        <dbReference type="Proteomes" id="UP000824055"/>
    </source>
</evidence>
<protein>
    <recommendedName>
        <fullName evidence="3">Initiator Rep protein domain-containing protein</fullName>
    </recommendedName>
</protein>
<evidence type="ECO:0000313" key="1">
    <source>
        <dbReference type="EMBL" id="HIZ68875.1"/>
    </source>
</evidence>
<accession>A0A9D2FYP6</accession>